<dbReference type="PANTHER" id="PTHR36712">
    <property type="entry name" value="TRANSMEMBRANE PROTEIN"/>
    <property type="match status" value="1"/>
</dbReference>
<dbReference type="Proteomes" id="UP000657918">
    <property type="component" value="Chromosome 8"/>
</dbReference>
<reference evidence="2 3" key="1">
    <citation type="submission" date="2020-10" db="EMBL/GenBank/DDBJ databases">
        <title>Plant Genome Project.</title>
        <authorList>
            <person name="Zhang R.-G."/>
        </authorList>
    </citation>
    <scope>NUCLEOTIDE SEQUENCE [LARGE SCALE GENOMIC DNA]</scope>
    <source>
        <strain evidence="2">FAFU-HL-1</strain>
        <tissue evidence="2">Leaf</tissue>
    </source>
</reference>
<evidence type="ECO:0000256" key="1">
    <source>
        <dbReference type="SAM" id="Phobius"/>
    </source>
</evidence>
<name>A0A835N1E7_9ROSI</name>
<protein>
    <submittedName>
        <fullName evidence="2">Uncharacterized protein</fullName>
    </submittedName>
</protein>
<dbReference type="PANTHER" id="PTHR36712:SF1">
    <property type="entry name" value="TRANSMEMBRANE PROTEIN"/>
    <property type="match status" value="1"/>
</dbReference>
<accession>A0A835N1E7</accession>
<evidence type="ECO:0000313" key="2">
    <source>
        <dbReference type="EMBL" id="KAF9677423.1"/>
    </source>
</evidence>
<gene>
    <name evidence="2" type="ORF">SADUNF_Sadunf08G0106100</name>
</gene>
<keyword evidence="1" id="KW-1133">Transmembrane helix</keyword>
<evidence type="ECO:0000313" key="3">
    <source>
        <dbReference type="Proteomes" id="UP000657918"/>
    </source>
</evidence>
<sequence>MFVVLRIDNTIGAEFKEVSSHGGAARATLEPDEKWGLGKRVVSYTGFYCFVAVMSYAYTTNTTRAGYSRGDQFYAAYPAGTELLTDATKLYKAALGNCFEVEEWGPIEFSIMAKHFERQGKSPYAYQAVSFMMLVIESISLHLYIMYRV</sequence>
<dbReference type="OrthoDB" id="2012779at2759"/>
<dbReference type="EMBL" id="JADGMS010000008">
    <property type="protein sequence ID" value="KAF9677423.1"/>
    <property type="molecule type" value="Genomic_DNA"/>
</dbReference>
<feature type="transmembrane region" description="Helical" evidence="1">
    <location>
        <begin position="124"/>
        <end position="147"/>
    </location>
</feature>
<keyword evidence="3" id="KW-1185">Reference proteome</keyword>
<organism evidence="2 3">
    <name type="scientific">Salix dunnii</name>
    <dbReference type="NCBI Taxonomy" id="1413687"/>
    <lineage>
        <taxon>Eukaryota</taxon>
        <taxon>Viridiplantae</taxon>
        <taxon>Streptophyta</taxon>
        <taxon>Embryophyta</taxon>
        <taxon>Tracheophyta</taxon>
        <taxon>Spermatophyta</taxon>
        <taxon>Magnoliopsida</taxon>
        <taxon>eudicotyledons</taxon>
        <taxon>Gunneridae</taxon>
        <taxon>Pentapetalae</taxon>
        <taxon>rosids</taxon>
        <taxon>fabids</taxon>
        <taxon>Malpighiales</taxon>
        <taxon>Salicaceae</taxon>
        <taxon>Saliceae</taxon>
        <taxon>Salix</taxon>
    </lineage>
</organism>
<keyword evidence="1" id="KW-0472">Membrane</keyword>
<keyword evidence="1" id="KW-0812">Transmembrane</keyword>
<dbReference type="AlphaFoldDB" id="A0A835N1E7"/>
<proteinExistence type="predicted"/>
<feature type="transmembrane region" description="Helical" evidence="1">
    <location>
        <begin position="41"/>
        <end position="59"/>
    </location>
</feature>
<comment type="caution">
    <text evidence="2">The sequence shown here is derived from an EMBL/GenBank/DDBJ whole genome shotgun (WGS) entry which is preliminary data.</text>
</comment>